<dbReference type="EC" id="2.1.-.-" evidence="2"/>
<dbReference type="InterPro" id="IPR029063">
    <property type="entry name" value="SAM-dependent_MTases_sf"/>
</dbReference>
<dbReference type="EMBL" id="JBHTCC010000003">
    <property type="protein sequence ID" value="MFC7299596.1"/>
    <property type="molecule type" value="Genomic_DNA"/>
</dbReference>
<dbReference type="Pfam" id="PF13649">
    <property type="entry name" value="Methyltransf_25"/>
    <property type="match status" value="1"/>
</dbReference>
<dbReference type="CDD" id="cd02440">
    <property type="entry name" value="AdoMet_MTases"/>
    <property type="match status" value="1"/>
</dbReference>
<keyword evidence="2" id="KW-0808">Transferase</keyword>
<dbReference type="RefSeq" id="WP_382235952.1">
    <property type="nucleotide sequence ID" value="NZ_JBHTCC010000003.1"/>
</dbReference>
<dbReference type="PANTHER" id="PTHR12843">
    <property type="entry name" value="PROTEIN-LYSINE N-METHYLTRANSFERASE METTL10"/>
    <property type="match status" value="1"/>
</dbReference>
<dbReference type="Gene3D" id="3.40.50.150">
    <property type="entry name" value="Vaccinia Virus protein VP39"/>
    <property type="match status" value="1"/>
</dbReference>
<dbReference type="InterPro" id="IPR041698">
    <property type="entry name" value="Methyltransf_25"/>
</dbReference>
<dbReference type="GO" id="GO:0008168">
    <property type="term" value="F:methyltransferase activity"/>
    <property type="evidence" value="ECO:0007669"/>
    <property type="project" value="UniProtKB-KW"/>
</dbReference>
<keyword evidence="2" id="KW-0489">Methyltransferase</keyword>
<reference evidence="3" key="1">
    <citation type="journal article" date="2019" name="Int. J. Syst. Evol. Microbiol.">
        <title>The Global Catalogue of Microorganisms (GCM) 10K type strain sequencing project: providing services to taxonomists for standard genome sequencing and annotation.</title>
        <authorList>
            <consortium name="The Broad Institute Genomics Platform"/>
            <consortium name="The Broad Institute Genome Sequencing Center for Infectious Disease"/>
            <person name="Wu L."/>
            <person name="Ma J."/>
        </authorList>
    </citation>
    <scope>NUCLEOTIDE SEQUENCE [LARGE SCALE GENOMIC DNA]</scope>
    <source>
        <strain evidence="3">CCUG 36956</strain>
    </source>
</reference>
<evidence type="ECO:0000313" key="3">
    <source>
        <dbReference type="Proteomes" id="UP001596379"/>
    </source>
</evidence>
<proteinExistence type="predicted"/>
<comment type="caution">
    <text evidence="2">The sequence shown here is derived from an EMBL/GenBank/DDBJ whole genome shotgun (WGS) entry which is preliminary data.</text>
</comment>
<name>A0ABW2J960_9BURK</name>
<evidence type="ECO:0000313" key="2">
    <source>
        <dbReference type="EMBL" id="MFC7299596.1"/>
    </source>
</evidence>
<protein>
    <submittedName>
        <fullName evidence="2">Class I SAM-dependent methyltransferase</fullName>
        <ecNumber evidence="2">2.1.-.-</ecNumber>
    </submittedName>
</protein>
<evidence type="ECO:0000259" key="1">
    <source>
        <dbReference type="Pfam" id="PF13649"/>
    </source>
</evidence>
<keyword evidence="3" id="KW-1185">Reference proteome</keyword>
<feature type="domain" description="Methyltransferase" evidence="1">
    <location>
        <begin position="44"/>
        <end position="140"/>
    </location>
</feature>
<gene>
    <name evidence="2" type="ORF">ACFQO0_14220</name>
</gene>
<dbReference type="PANTHER" id="PTHR12843:SF5">
    <property type="entry name" value="EEF1A LYSINE METHYLTRANSFERASE 2"/>
    <property type="match status" value="1"/>
</dbReference>
<organism evidence="2 3">
    <name type="scientific">Herminiimonas aquatilis</name>
    <dbReference type="NCBI Taxonomy" id="345342"/>
    <lineage>
        <taxon>Bacteria</taxon>
        <taxon>Pseudomonadati</taxon>
        <taxon>Pseudomonadota</taxon>
        <taxon>Betaproteobacteria</taxon>
        <taxon>Burkholderiales</taxon>
        <taxon>Oxalobacteraceae</taxon>
        <taxon>Herminiimonas</taxon>
    </lineage>
</organism>
<sequence>MNTKAHWESVYETKSPESVSWYAPHLLQSLHYVTKAAPNQDASIIDVGGGESTLVDDLLAAGYSNVTVNDLSSTGLEVAKQRLGIQAKEVTWTAADILEMELPKEVFDVWHDRAVFHFLTTNAQRERYVAQVLHSLKLGGFAIVGTFGPDGPDKCSGLPVARYAPTELHARFGEPFDLIESNVEVHTTPWGAPQQFVYCFCRRHAQ</sequence>
<accession>A0ABW2J960</accession>
<dbReference type="Proteomes" id="UP001596379">
    <property type="component" value="Unassembled WGS sequence"/>
</dbReference>
<dbReference type="SUPFAM" id="SSF53335">
    <property type="entry name" value="S-adenosyl-L-methionine-dependent methyltransferases"/>
    <property type="match status" value="1"/>
</dbReference>
<dbReference type="GO" id="GO:0032259">
    <property type="term" value="P:methylation"/>
    <property type="evidence" value="ECO:0007669"/>
    <property type="project" value="UniProtKB-KW"/>
</dbReference>